<dbReference type="Proteomes" id="UP000000709">
    <property type="component" value="Unassembled WGS sequence"/>
</dbReference>
<feature type="region of interest" description="Disordered" evidence="8">
    <location>
        <begin position="128"/>
        <end position="190"/>
    </location>
</feature>
<dbReference type="GO" id="GO:0000981">
    <property type="term" value="F:DNA-binding transcription factor activity, RNA polymerase II-specific"/>
    <property type="evidence" value="ECO:0007669"/>
    <property type="project" value="InterPro"/>
</dbReference>
<sequence length="335" mass="37935">MDATVSTSPSINTNAINNTANPEEAVDMASSFKTALPPRKRAKTKEEKEQRRVERILRNRRAAHASREKKRKHVEYLEAYVVELEANLLKVEENFSAVSKLVSEEQLKSVGLQALKDLSELKQKIHDNLSSSRKSSSNNQNHHDDDLDDDIEEEEEHETPNKKRKVKTEVEEQQPLQQQQPTRSTSLVFEEKMRPIKQESNDYITMGHPIQEPCNYLSPISINSPINSPIDLTMRTTSQHSQSPSPLLSSTSSSIPTTPSSSMSSPKHHAHIHDSYELGQNSAAPVIPEFLDLFEKFSEDGFIMTEEEDGHDERIQVGIANDDNYGLDIEEFLSF</sequence>
<dbReference type="Gene3D" id="1.20.5.170">
    <property type="match status" value="1"/>
</dbReference>
<reference evidence="10 11" key="1">
    <citation type="journal article" date="2011" name="Proc. Natl. Acad. Sci. U.S.A.">
        <title>Comparative genomics of xylose-fermenting fungi for enhanced biofuel production.</title>
        <authorList>
            <person name="Wohlbach D.J."/>
            <person name="Kuo A."/>
            <person name="Sato T.K."/>
            <person name="Potts K.M."/>
            <person name="Salamov A.A."/>
            <person name="LaButti K.M."/>
            <person name="Sun H."/>
            <person name="Clum A."/>
            <person name="Pangilinan J.L."/>
            <person name="Lindquist E.A."/>
            <person name="Lucas S."/>
            <person name="Lapidus A."/>
            <person name="Jin M."/>
            <person name="Gunawan C."/>
            <person name="Balan V."/>
            <person name="Dale B.E."/>
            <person name="Jeffries T.W."/>
            <person name="Zinkel R."/>
            <person name="Barry K.W."/>
            <person name="Grigoriev I.V."/>
            <person name="Gasch A.P."/>
        </authorList>
    </citation>
    <scope>NUCLEOTIDE SEQUENCE [LARGE SCALE GENOMIC DNA]</scope>
    <source>
        <strain evidence="11">NRRL Y-27907 / 11-Y1</strain>
    </source>
</reference>
<feature type="domain" description="BZIP" evidence="9">
    <location>
        <begin position="55"/>
        <end position="69"/>
    </location>
</feature>
<name>G3AGG1_SPAPN</name>
<comment type="similarity">
    <text evidence="2">Belongs to the bZIP family.</text>
</comment>
<evidence type="ECO:0000256" key="6">
    <source>
        <dbReference type="ARBA" id="ARBA00023230"/>
    </source>
</evidence>
<keyword evidence="3" id="KW-0805">Transcription regulation</keyword>
<dbReference type="SUPFAM" id="SSF57959">
    <property type="entry name" value="Leucine zipper domain"/>
    <property type="match status" value="1"/>
</dbReference>
<protein>
    <recommendedName>
        <fullName evidence="9">BZIP domain-containing protein</fullName>
    </recommendedName>
</protein>
<dbReference type="PANTHER" id="PTHR46714">
    <property type="entry name" value="TRANSCRIPTIONAL ACTIVATOR HAC1"/>
    <property type="match status" value="1"/>
</dbReference>
<evidence type="ECO:0000256" key="1">
    <source>
        <dbReference type="ARBA" id="ARBA00004123"/>
    </source>
</evidence>
<dbReference type="EMBL" id="GL996499">
    <property type="protein sequence ID" value="EGW35300.1"/>
    <property type="molecule type" value="Genomic_DNA"/>
</dbReference>
<dbReference type="GO" id="GO:0045944">
    <property type="term" value="P:positive regulation of transcription by RNA polymerase II"/>
    <property type="evidence" value="ECO:0007669"/>
    <property type="project" value="InterPro"/>
</dbReference>
<evidence type="ECO:0000313" key="10">
    <source>
        <dbReference type="EMBL" id="EGW35300.1"/>
    </source>
</evidence>
<keyword evidence="6" id="KW-0834">Unfolded protein response</keyword>
<dbReference type="InParanoid" id="G3AGG1"/>
<keyword evidence="11" id="KW-1185">Reference proteome</keyword>
<feature type="compositionally biased region" description="Acidic residues" evidence="8">
    <location>
        <begin position="146"/>
        <end position="157"/>
    </location>
</feature>
<organism evidence="11">
    <name type="scientific">Spathaspora passalidarum (strain NRRL Y-27907 / 11-Y1)</name>
    <dbReference type="NCBI Taxonomy" id="619300"/>
    <lineage>
        <taxon>Eukaryota</taxon>
        <taxon>Fungi</taxon>
        <taxon>Dikarya</taxon>
        <taxon>Ascomycota</taxon>
        <taxon>Saccharomycotina</taxon>
        <taxon>Pichiomycetes</taxon>
        <taxon>Debaryomycetaceae</taxon>
        <taxon>Spathaspora</taxon>
    </lineage>
</organism>
<accession>G3AGG1</accession>
<comment type="subcellular location">
    <subcellularLocation>
        <location evidence="1">Nucleus</location>
    </subcellularLocation>
</comment>
<dbReference type="GO" id="GO:0006986">
    <property type="term" value="P:response to unfolded protein"/>
    <property type="evidence" value="ECO:0007669"/>
    <property type="project" value="UniProtKB-KW"/>
</dbReference>
<keyword evidence="4" id="KW-0238">DNA-binding</keyword>
<dbReference type="AlphaFoldDB" id="G3AGG1"/>
<evidence type="ECO:0000256" key="7">
    <source>
        <dbReference type="ARBA" id="ARBA00023242"/>
    </source>
</evidence>
<feature type="compositionally biased region" description="Low complexity" evidence="8">
    <location>
        <begin position="128"/>
        <end position="140"/>
    </location>
</feature>
<dbReference type="GO" id="GO:0005634">
    <property type="term" value="C:nucleus"/>
    <property type="evidence" value="ECO:0007669"/>
    <property type="project" value="UniProtKB-SubCell"/>
</dbReference>
<keyword evidence="7" id="KW-0539">Nucleus</keyword>
<evidence type="ECO:0000256" key="3">
    <source>
        <dbReference type="ARBA" id="ARBA00023015"/>
    </source>
</evidence>
<dbReference type="RefSeq" id="XP_007372712.1">
    <property type="nucleotide sequence ID" value="XM_007372650.1"/>
</dbReference>
<evidence type="ECO:0000256" key="5">
    <source>
        <dbReference type="ARBA" id="ARBA00023163"/>
    </source>
</evidence>
<dbReference type="OrthoDB" id="674948at2759"/>
<feature type="region of interest" description="Disordered" evidence="8">
    <location>
        <begin position="1"/>
        <end position="54"/>
    </location>
</feature>
<evidence type="ECO:0000256" key="2">
    <source>
        <dbReference type="ARBA" id="ARBA00007163"/>
    </source>
</evidence>
<feature type="compositionally biased region" description="Low complexity" evidence="8">
    <location>
        <begin position="1"/>
        <end position="23"/>
    </location>
</feature>
<dbReference type="HOGENOM" id="CLU_071671_0_0_1"/>
<dbReference type="InterPro" id="IPR046347">
    <property type="entry name" value="bZIP_sf"/>
</dbReference>
<dbReference type="PANTHER" id="PTHR46714:SF6">
    <property type="entry name" value="TRANSCRIPTIONAL ACTIVATOR HAC1"/>
    <property type="match status" value="1"/>
</dbReference>
<dbReference type="PROSITE" id="PS00036">
    <property type="entry name" value="BZIP_BASIC"/>
    <property type="match status" value="1"/>
</dbReference>
<feature type="compositionally biased region" description="Basic and acidic residues" evidence="8">
    <location>
        <begin position="44"/>
        <end position="54"/>
    </location>
</feature>
<feature type="compositionally biased region" description="Low complexity" evidence="8">
    <location>
        <begin position="231"/>
        <end position="265"/>
    </location>
</feature>
<dbReference type="GO" id="GO:0003677">
    <property type="term" value="F:DNA binding"/>
    <property type="evidence" value="ECO:0007669"/>
    <property type="project" value="UniProtKB-KW"/>
</dbReference>
<dbReference type="InterPro" id="IPR044280">
    <property type="entry name" value="Hac1/HY5"/>
</dbReference>
<dbReference type="STRING" id="619300.G3AGG1"/>
<dbReference type="KEGG" id="spaa:SPAPADRAFT_64446"/>
<dbReference type="eggNOG" id="ENOG502S526">
    <property type="taxonomic scope" value="Eukaryota"/>
</dbReference>
<dbReference type="GeneID" id="18874976"/>
<evidence type="ECO:0000256" key="4">
    <source>
        <dbReference type="ARBA" id="ARBA00023125"/>
    </source>
</evidence>
<proteinExistence type="inferred from homology"/>
<keyword evidence="5" id="KW-0804">Transcription</keyword>
<evidence type="ECO:0000313" key="11">
    <source>
        <dbReference type="Proteomes" id="UP000000709"/>
    </source>
</evidence>
<gene>
    <name evidence="10" type="ORF">SPAPADRAFT_64446</name>
</gene>
<evidence type="ECO:0000259" key="9">
    <source>
        <dbReference type="PROSITE" id="PS00036"/>
    </source>
</evidence>
<evidence type="ECO:0000256" key="8">
    <source>
        <dbReference type="SAM" id="MobiDB-lite"/>
    </source>
</evidence>
<feature type="region of interest" description="Disordered" evidence="8">
    <location>
        <begin position="231"/>
        <end position="272"/>
    </location>
</feature>
<dbReference type="InterPro" id="IPR004827">
    <property type="entry name" value="bZIP"/>
</dbReference>